<dbReference type="Gene3D" id="3.40.50.2000">
    <property type="entry name" value="Glycogen Phosphorylase B"/>
    <property type="match status" value="2"/>
</dbReference>
<evidence type="ECO:0008006" key="6">
    <source>
        <dbReference type="Google" id="ProtNLM"/>
    </source>
</evidence>
<sequence>MLERNIIWPQRRIGIDGFSLSRNDSGIEVYTRELITGVASTGLPVEVYGFSKVSLEENASLVVRNAEMPAASSTFTKLKWELHDIKRLISKEVSIFHSPHFILPLNTPTPKKVVTVHDLAFIKRPEFFDWKTRSYYKLFLAQSLRQADGVICISDSCKQDLVELFPETKNKVFRVHNGFRNFGEIAHDDNALVQFGISPPFILMIGTLNPRKNLTNGILAFERLAREKDVDLVIVGDIRNKTNLPGTDNARIHYTGFVTEKQLASLYKHSSLLLFPSYYEGFGFPVLEAMSCDIPVVTASNSSLPEIAGYPKEFYCDPSSPKDIAEKIALVLSADSRKALIEHGRENIKRFSWEKMVKETISVYDQV</sequence>
<dbReference type="Pfam" id="PF13439">
    <property type="entry name" value="Glyco_transf_4"/>
    <property type="match status" value="1"/>
</dbReference>
<dbReference type="GO" id="GO:0016757">
    <property type="term" value="F:glycosyltransferase activity"/>
    <property type="evidence" value="ECO:0007669"/>
    <property type="project" value="InterPro"/>
</dbReference>
<proteinExistence type="predicted"/>
<evidence type="ECO:0000313" key="5">
    <source>
        <dbReference type="Proteomes" id="UP000251889"/>
    </source>
</evidence>
<evidence type="ECO:0000256" key="1">
    <source>
        <dbReference type="ARBA" id="ARBA00022679"/>
    </source>
</evidence>
<accession>A0A364XZ44</accession>
<dbReference type="InterPro" id="IPR001296">
    <property type="entry name" value="Glyco_trans_1"/>
</dbReference>
<dbReference type="InterPro" id="IPR028098">
    <property type="entry name" value="Glyco_trans_4-like_N"/>
</dbReference>
<reference evidence="4 5" key="1">
    <citation type="submission" date="2018-06" db="EMBL/GenBank/DDBJ databases">
        <title>Chryseolinea flavus sp. nov., a member of the phylum Bacteroidetes isolated from soil.</title>
        <authorList>
            <person name="Li Y."/>
            <person name="Wang J."/>
        </authorList>
    </citation>
    <scope>NUCLEOTIDE SEQUENCE [LARGE SCALE GENOMIC DNA]</scope>
    <source>
        <strain evidence="4 5">SDU1-6</strain>
    </source>
</reference>
<name>A0A364XZ44_9BACT</name>
<evidence type="ECO:0000259" key="3">
    <source>
        <dbReference type="Pfam" id="PF13439"/>
    </source>
</evidence>
<dbReference type="PANTHER" id="PTHR46401">
    <property type="entry name" value="GLYCOSYLTRANSFERASE WBBK-RELATED"/>
    <property type="match status" value="1"/>
</dbReference>
<organism evidence="4 5">
    <name type="scientific">Pseudochryseolinea flava</name>
    <dbReference type="NCBI Taxonomy" id="2059302"/>
    <lineage>
        <taxon>Bacteria</taxon>
        <taxon>Pseudomonadati</taxon>
        <taxon>Bacteroidota</taxon>
        <taxon>Cytophagia</taxon>
        <taxon>Cytophagales</taxon>
        <taxon>Fulvivirgaceae</taxon>
        <taxon>Pseudochryseolinea</taxon>
    </lineage>
</organism>
<feature type="domain" description="Glycosyltransferase subfamily 4-like N-terminal" evidence="3">
    <location>
        <begin position="26"/>
        <end position="178"/>
    </location>
</feature>
<dbReference type="Pfam" id="PF00534">
    <property type="entry name" value="Glycos_transf_1"/>
    <property type="match status" value="1"/>
</dbReference>
<dbReference type="RefSeq" id="WP_112748100.1">
    <property type="nucleotide sequence ID" value="NZ_QMFY01000009.1"/>
</dbReference>
<protein>
    <recommendedName>
        <fullName evidence="6">Glycosyltransferase family 1 protein</fullName>
    </recommendedName>
</protein>
<evidence type="ECO:0000313" key="4">
    <source>
        <dbReference type="EMBL" id="RAV99753.1"/>
    </source>
</evidence>
<dbReference type="SUPFAM" id="SSF53756">
    <property type="entry name" value="UDP-Glycosyltransferase/glycogen phosphorylase"/>
    <property type="match status" value="1"/>
</dbReference>
<comment type="caution">
    <text evidence="4">The sequence shown here is derived from an EMBL/GenBank/DDBJ whole genome shotgun (WGS) entry which is preliminary data.</text>
</comment>
<dbReference type="EMBL" id="QMFY01000009">
    <property type="protein sequence ID" value="RAV99753.1"/>
    <property type="molecule type" value="Genomic_DNA"/>
</dbReference>
<evidence type="ECO:0000259" key="2">
    <source>
        <dbReference type="Pfam" id="PF00534"/>
    </source>
</evidence>
<gene>
    <name evidence="4" type="ORF">DQQ10_17045</name>
</gene>
<keyword evidence="5" id="KW-1185">Reference proteome</keyword>
<dbReference type="OrthoDB" id="9801609at2"/>
<feature type="domain" description="Glycosyl transferase family 1" evidence="2">
    <location>
        <begin position="199"/>
        <end position="346"/>
    </location>
</feature>
<dbReference type="CDD" id="cd03809">
    <property type="entry name" value="GT4_MtfB-like"/>
    <property type="match status" value="1"/>
</dbReference>
<dbReference type="PANTHER" id="PTHR46401:SF2">
    <property type="entry name" value="GLYCOSYLTRANSFERASE WBBK-RELATED"/>
    <property type="match status" value="1"/>
</dbReference>
<dbReference type="AlphaFoldDB" id="A0A364XZ44"/>
<keyword evidence="1" id="KW-0808">Transferase</keyword>
<dbReference type="Proteomes" id="UP000251889">
    <property type="component" value="Unassembled WGS sequence"/>
</dbReference>